<dbReference type="EMBL" id="LUGG01000015">
    <property type="protein sequence ID" value="OBZ69571.1"/>
    <property type="molecule type" value="Genomic_DNA"/>
</dbReference>
<name>A0A1C7LXY8_GRIFR</name>
<feature type="compositionally biased region" description="Polar residues" evidence="1">
    <location>
        <begin position="60"/>
        <end position="85"/>
    </location>
</feature>
<reference evidence="2 3" key="1">
    <citation type="submission" date="2016-03" db="EMBL/GenBank/DDBJ databases">
        <title>Whole genome sequencing of Grifola frondosa 9006-11.</title>
        <authorList>
            <person name="Min B."/>
            <person name="Park H."/>
            <person name="Kim J.-G."/>
            <person name="Cho H."/>
            <person name="Oh Y.-L."/>
            <person name="Kong W.-S."/>
            <person name="Choi I.-G."/>
        </authorList>
    </citation>
    <scope>NUCLEOTIDE SEQUENCE [LARGE SCALE GENOMIC DNA]</scope>
    <source>
        <strain evidence="2 3">9006-11</strain>
    </source>
</reference>
<evidence type="ECO:0000313" key="2">
    <source>
        <dbReference type="EMBL" id="OBZ69571.1"/>
    </source>
</evidence>
<keyword evidence="3" id="KW-1185">Reference proteome</keyword>
<organism evidence="2 3">
    <name type="scientific">Grifola frondosa</name>
    <name type="common">Maitake</name>
    <name type="synonym">Polyporus frondosus</name>
    <dbReference type="NCBI Taxonomy" id="5627"/>
    <lineage>
        <taxon>Eukaryota</taxon>
        <taxon>Fungi</taxon>
        <taxon>Dikarya</taxon>
        <taxon>Basidiomycota</taxon>
        <taxon>Agaricomycotina</taxon>
        <taxon>Agaricomycetes</taxon>
        <taxon>Polyporales</taxon>
        <taxon>Grifolaceae</taxon>
        <taxon>Grifola</taxon>
    </lineage>
</organism>
<protein>
    <submittedName>
        <fullName evidence="2">Uncharacterized protein</fullName>
    </submittedName>
</protein>
<proteinExistence type="predicted"/>
<feature type="region of interest" description="Disordered" evidence="1">
    <location>
        <begin position="45"/>
        <end position="85"/>
    </location>
</feature>
<dbReference type="AlphaFoldDB" id="A0A1C7LXY8"/>
<gene>
    <name evidence="2" type="ORF">A0H81_10099</name>
</gene>
<evidence type="ECO:0000313" key="3">
    <source>
        <dbReference type="Proteomes" id="UP000092993"/>
    </source>
</evidence>
<sequence>MSNIDHNHDDWVVDALDIKRVESPSPNEHVEPSPACHGNVLGLTIDDNAQGMGVSDEDISSPSTPSSGRNTPTDTVETSNDKSIV</sequence>
<dbReference type="Proteomes" id="UP000092993">
    <property type="component" value="Unassembled WGS sequence"/>
</dbReference>
<comment type="caution">
    <text evidence="2">The sequence shown here is derived from an EMBL/GenBank/DDBJ whole genome shotgun (WGS) entry which is preliminary data.</text>
</comment>
<accession>A0A1C7LXY8</accession>
<evidence type="ECO:0000256" key="1">
    <source>
        <dbReference type="SAM" id="MobiDB-lite"/>
    </source>
</evidence>